<dbReference type="Gene3D" id="1.20.5.340">
    <property type="match status" value="1"/>
</dbReference>
<organism evidence="2 3">
    <name type="scientific">Clostridium niameyense</name>
    <dbReference type="NCBI Taxonomy" id="1622073"/>
    <lineage>
        <taxon>Bacteria</taxon>
        <taxon>Bacillati</taxon>
        <taxon>Bacillota</taxon>
        <taxon>Clostridia</taxon>
        <taxon>Eubacteriales</taxon>
        <taxon>Clostridiaceae</taxon>
        <taxon>Clostridium</taxon>
    </lineage>
</organism>
<comment type="caution">
    <text evidence="2">The sequence shown here is derived from an EMBL/GenBank/DDBJ whole genome shotgun (WGS) entry which is preliminary data.</text>
</comment>
<dbReference type="EMBL" id="SXDP01000001">
    <property type="protein sequence ID" value="NEZ45825.1"/>
    <property type="molecule type" value="Genomic_DNA"/>
</dbReference>
<sequence length="78" mass="9229">MRKKKSKNPFLPIFILFFMCSFAVFNNTRIKNYKSQNAELKTKVQSLQQKNNGLKSENNKLSNKYKDLKTKIDKLKNI</sequence>
<dbReference type="Proteomes" id="UP000473885">
    <property type="component" value="Unassembled WGS sequence"/>
</dbReference>
<evidence type="ECO:0000313" key="2">
    <source>
        <dbReference type="EMBL" id="NEZ45825.1"/>
    </source>
</evidence>
<accession>A0A6M0R6M6</accession>
<feature type="coiled-coil region" evidence="1">
    <location>
        <begin position="30"/>
        <end position="78"/>
    </location>
</feature>
<evidence type="ECO:0000256" key="1">
    <source>
        <dbReference type="SAM" id="Coils"/>
    </source>
</evidence>
<gene>
    <name evidence="2" type="ORF">FDF74_01210</name>
</gene>
<keyword evidence="1" id="KW-0175">Coiled coil</keyword>
<name>A0A6M0R6M6_9CLOT</name>
<dbReference type="RefSeq" id="WP_163248214.1">
    <property type="nucleotide sequence ID" value="NZ_SXDP01000001.1"/>
</dbReference>
<proteinExistence type="predicted"/>
<dbReference type="AlphaFoldDB" id="A0A6M0R6M6"/>
<evidence type="ECO:0000313" key="3">
    <source>
        <dbReference type="Proteomes" id="UP000473885"/>
    </source>
</evidence>
<keyword evidence="3" id="KW-1185">Reference proteome</keyword>
<protein>
    <submittedName>
        <fullName evidence="2">Uncharacterized protein</fullName>
    </submittedName>
</protein>
<reference evidence="2 3" key="1">
    <citation type="submission" date="2019-04" db="EMBL/GenBank/DDBJ databases">
        <title>Genome sequencing of Clostridium botulinum Groups I-IV and Clostridium butyricum.</title>
        <authorList>
            <person name="Brunt J."/>
            <person name="Van Vliet A.H.M."/>
            <person name="Stringer S.C."/>
            <person name="Carter A.T."/>
            <person name="Peck M.W."/>
        </authorList>
    </citation>
    <scope>NUCLEOTIDE SEQUENCE [LARGE SCALE GENOMIC DNA]</scope>
    <source>
        <strain evidence="2 3">IFR 18/094</strain>
    </source>
</reference>